<evidence type="ECO:0000313" key="3">
    <source>
        <dbReference type="Proteomes" id="UP000673552"/>
    </source>
</evidence>
<reference evidence="2 3" key="1">
    <citation type="submission" date="2021-03" db="EMBL/GenBank/DDBJ databases">
        <title>Leishmania (Mundinia) martiniquensis Genome sequencing and assembly.</title>
        <authorList>
            <person name="Almutairi H."/>
            <person name="Gatherer D."/>
        </authorList>
    </citation>
    <scope>NUCLEOTIDE SEQUENCE [LARGE SCALE GENOMIC DNA]</scope>
    <source>
        <strain evidence="2">LSCM1</strain>
    </source>
</reference>
<accession>A0A836GFA4</accession>
<feature type="compositionally biased region" description="Low complexity" evidence="1">
    <location>
        <begin position="61"/>
        <end position="77"/>
    </location>
</feature>
<name>A0A836GFA4_9TRYP</name>
<dbReference type="RefSeq" id="XP_067174097.1">
    <property type="nucleotide sequence ID" value="XM_067317992.1"/>
</dbReference>
<keyword evidence="3" id="KW-1185">Reference proteome</keyword>
<comment type="caution">
    <text evidence="2">The sequence shown here is derived from an EMBL/GenBank/DDBJ whole genome shotgun (WGS) entry which is preliminary data.</text>
</comment>
<proteinExistence type="predicted"/>
<gene>
    <name evidence="2" type="ORF">LSCM1_00340</name>
</gene>
<dbReference type="GeneID" id="92510504"/>
<evidence type="ECO:0000256" key="1">
    <source>
        <dbReference type="SAM" id="MobiDB-lite"/>
    </source>
</evidence>
<dbReference type="Proteomes" id="UP000673552">
    <property type="component" value="Chromosome 36"/>
</dbReference>
<protein>
    <submittedName>
        <fullName evidence="2">Uncharacterized protein</fullName>
    </submittedName>
</protein>
<feature type="region of interest" description="Disordered" evidence="1">
    <location>
        <begin position="61"/>
        <end position="84"/>
    </location>
</feature>
<organism evidence="2 3">
    <name type="scientific">Leishmania martiniquensis</name>
    <dbReference type="NCBI Taxonomy" id="1580590"/>
    <lineage>
        <taxon>Eukaryota</taxon>
        <taxon>Discoba</taxon>
        <taxon>Euglenozoa</taxon>
        <taxon>Kinetoplastea</taxon>
        <taxon>Metakinetoplastina</taxon>
        <taxon>Trypanosomatida</taxon>
        <taxon>Trypanosomatidae</taxon>
        <taxon>Leishmaniinae</taxon>
        <taxon>Leishmania</taxon>
    </lineage>
</organism>
<sequence>MDEVPQRYYDTCAWVQHHYAQLAASTAKAASSNSSVWCVKTLPRSDPNLNLVLECFPPHANSSRASATATSLANSAAQHRPGDVDKETLENWYNRLLLRIADDIGCSDANK</sequence>
<dbReference type="KEGG" id="lmat:92510504"/>
<evidence type="ECO:0000313" key="2">
    <source>
        <dbReference type="EMBL" id="KAG5464160.1"/>
    </source>
</evidence>
<dbReference type="OrthoDB" id="258554at2759"/>
<dbReference type="EMBL" id="JAFEUZ010000036">
    <property type="protein sequence ID" value="KAG5464160.1"/>
    <property type="molecule type" value="Genomic_DNA"/>
</dbReference>
<dbReference type="AlphaFoldDB" id="A0A836GFA4"/>